<accession>A0A8A1LX91</accession>
<organism evidence="1 2">
    <name type="scientific">Ajellomyces capsulatus (strain H88)</name>
    <name type="common">Darling's disease fungus</name>
    <name type="synonym">Histoplasma capsulatum</name>
    <dbReference type="NCBI Taxonomy" id="544711"/>
    <lineage>
        <taxon>Eukaryota</taxon>
        <taxon>Fungi</taxon>
        <taxon>Dikarya</taxon>
        <taxon>Ascomycota</taxon>
        <taxon>Pezizomycotina</taxon>
        <taxon>Eurotiomycetes</taxon>
        <taxon>Eurotiomycetidae</taxon>
        <taxon>Onygenales</taxon>
        <taxon>Ajellomycetaceae</taxon>
        <taxon>Histoplasma</taxon>
    </lineage>
</organism>
<dbReference type="AlphaFoldDB" id="A0A8A1LX91"/>
<dbReference type="Proteomes" id="UP000663419">
    <property type="component" value="Chromosome 5"/>
</dbReference>
<evidence type="ECO:0000313" key="2">
    <source>
        <dbReference type="Proteomes" id="UP000663419"/>
    </source>
</evidence>
<dbReference type="VEuPathDB" id="FungiDB:I7I53_05076"/>
<name>A0A8A1LX91_AJEC8</name>
<reference evidence="1" key="1">
    <citation type="submission" date="2021-01" db="EMBL/GenBank/DDBJ databases">
        <title>Chromosome-level genome assembly of a human fungal pathogen reveals clustering of transcriptionally co-regulated genes.</title>
        <authorList>
            <person name="Voorhies M."/>
            <person name="Cohen S."/>
            <person name="Shea T.P."/>
            <person name="Petrus S."/>
            <person name="Munoz J.F."/>
            <person name="Poplawski S."/>
            <person name="Goldman W.E."/>
            <person name="Michael T."/>
            <person name="Cuomo C.A."/>
            <person name="Sil A."/>
            <person name="Beyhan S."/>
        </authorList>
    </citation>
    <scope>NUCLEOTIDE SEQUENCE</scope>
    <source>
        <strain evidence="1">H88</strain>
    </source>
</reference>
<protein>
    <submittedName>
        <fullName evidence="1">Uncharacterized protein</fullName>
    </submittedName>
</protein>
<dbReference type="EMBL" id="CP069106">
    <property type="protein sequence ID" value="QSS56772.1"/>
    <property type="molecule type" value="Genomic_DNA"/>
</dbReference>
<sequence length="70" mass="8609">MCFIEFLGRHLPFVQGMMNGWMDGWKKTNQQCCQWEVDKNASSSIANSRMYYYLFFFPFSIFFKNYHQRR</sequence>
<gene>
    <name evidence="1" type="ORF">I7I53_05076</name>
</gene>
<evidence type="ECO:0000313" key="1">
    <source>
        <dbReference type="EMBL" id="QSS56772.1"/>
    </source>
</evidence>
<proteinExistence type="predicted"/>